<dbReference type="KEGG" id="tmz:Tmz1t_0413"/>
<dbReference type="RefSeq" id="WP_004321110.1">
    <property type="nucleotide sequence ID" value="NC_011662.2"/>
</dbReference>
<gene>
    <name evidence="2" type="ordered locus">Tmz1t_0413</name>
    <name evidence="3" type="ORF">E6Q80_16810</name>
</gene>
<accession>A0A5C7SCY1</accession>
<dbReference type="eggNOG" id="COG5592">
    <property type="taxonomic scope" value="Bacteria"/>
</dbReference>
<evidence type="ECO:0000313" key="2">
    <source>
        <dbReference type="EMBL" id="ACK53193.1"/>
    </source>
</evidence>
<dbReference type="EMBL" id="SSFD01000270">
    <property type="protein sequence ID" value="TXH81664.1"/>
    <property type="molecule type" value="Genomic_DNA"/>
</dbReference>
<dbReference type="InterPro" id="IPR012312">
    <property type="entry name" value="Hemerythrin-like"/>
</dbReference>
<keyword evidence="4" id="KW-1185">Reference proteome</keyword>
<dbReference type="STRING" id="85643.Tmz1t_0413"/>
<evidence type="ECO:0000313" key="3">
    <source>
        <dbReference type="EMBL" id="TXH81664.1"/>
    </source>
</evidence>
<evidence type="ECO:0000259" key="1">
    <source>
        <dbReference type="Pfam" id="PF01814"/>
    </source>
</evidence>
<feature type="domain" description="Hemerythrin-like" evidence="1">
    <location>
        <begin position="10"/>
        <end position="109"/>
    </location>
</feature>
<evidence type="ECO:0000313" key="5">
    <source>
        <dbReference type="Proteomes" id="UP000321192"/>
    </source>
</evidence>
<reference evidence="4" key="1">
    <citation type="submission" date="2009-05" db="EMBL/GenBank/DDBJ databases">
        <title>Complete sequence of chromosome of Thauera sp. MZ1T.</title>
        <authorList>
            <consortium name="US DOE Joint Genome Institute"/>
            <person name="Lucas S."/>
            <person name="Copeland A."/>
            <person name="Lapidus A."/>
            <person name="Glavina del Rio T."/>
            <person name="Dalin E."/>
            <person name="Tice H."/>
            <person name="Bruce D."/>
            <person name="Goodwin L."/>
            <person name="Pitluck S."/>
            <person name="Sims D."/>
            <person name="Brettin T."/>
            <person name="Detter J.C."/>
            <person name="Han C."/>
            <person name="Larimer F."/>
            <person name="Land M."/>
            <person name="Hauser L."/>
            <person name="Kyrpides N."/>
            <person name="Mikhailova N."/>
            <person name="Sayler G.S."/>
        </authorList>
    </citation>
    <scope>NUCLEOTIDE SEQUENCE [LARGE SCALE GENOMIC DNA]</scope>
    <source>
        <strain evidence="4">MZ1T</strain>
    </source>
</reference>
<reference evidence="2 4" key="2">
    <citation type="journal article" date="2012" name="Stand. Genomic Sci.">
        <title>Complete genome sequence of Thauera aminoaromatica strain MZ1T.</title>
        <authorList>
            <person name="Jiang K."/>
            <person name="Sanseverino J."/>
            <person name="Chauhan A."/>
            <person name="Lucas S."/>
            <person name="Copeland A."/>
            <person name="Lapidus A."/>
            <person name="Del Rio T.G."/>
            <person name="Dalin E."/>
            <person name="Tice H."/>
            <person name="Bruce D."/>
            <person name="Goodwin L."/>
            <person name="Pitluck S."/>
            <person name="Sims D."/>
            <person name="Brettin T."/>
            <person name="Detter J.C."/>
            <person name="Han C."/>
            <person name="Chang Y.J."/>
            <person name="Larimer F."/>
            <person name="Land M."/>
            <person name="Hauser L."/>
            <person name="Kyrpides N.C."/>
            <person name="Mikhailova N."/>
            <person name="Moser S."/>
            <person name="Jegier P."/>
            <person name="Close D."/>
            <person name="Debruyn J.M."/>
            <person name="Wang Y."/>
            <person name="Layton A.C."/>
            <person name="Allen M.S."/>
            <person name="Sayler G.S."/>
        </authorList>
    </citation>
    <scope>NUCLEOTIDE SEQUENCE [LARGE SCALE GENOMIC DNA]</scope>
    <source>
        <strain evidence="2 4">MZ1T</strain>
    </source>
</reference>
<sequence>MKRHPHLVRLSREHHAALRLGRHLLAGGAAAELRAEHVALVTHFAEEERELAPLLETGGHGALAARLRAEHAHLRSLFATAADGVREAAAGQALIDHVRFEERELFPAIETLFEEVLP</sequence>
<reference evidence="3 5" key="3">
    <citation type="submission" date="2018-09" db="EMBL/GenBank/DDBJ databases">
        <title>Metagenome Assembled Genomes from an Advanced Water Purification Facility.</title>
        <authorList>
            <person name="Stamps B.W."/>
            <person name="Spear J.R."/>
        </authorList>
    </citation>
    <scope>NUCLEOTIDE SEQUENCE [LARGE SCALE GENOMIC DNA]</scope>
    <source>
        <strain evidence="3">Bin_27_1</strain>
    </source>
</reference>
<proteinExistence type="predicted"/>
<dbReference type="Proteomes" id="UP000002186">
    <property type="component" value="Chromosome"/>
</dbReference>
<dbReference type="OrthoDB" id="9793254at2"/>
<accession>C4ZIQ6</accession>
<evidence type="ECO:0000313" key="4">
    <source>
        <dbReference type="Proteomes" id="UP000002186"/>
    </source>
</evidence>
<dbReference type="Proteomes" id="UP000321192">
    <property type="component" value="Unassembled WGS sequence"/>
</dbReference>
<dbReference type="AlphaFoldDB" id="C4ZIQ6"/>
<organism evidence="2 4">
    <name type="scientific">Thauera aminoaromatica</name>
    <dbReference type="NCBI Taxonomy" id="164330"/>
    <lineage>
        <taxon>Bacteria</taxon>
        <taxon>Pseudomonadati</taxon>
        <taxon>Pseudomonadota</taxon>
        <taxon>Betaproteobacteria</taxon>
        <taxon>Rhodocyclales</taxon>
        <taxon>Zoogloeaceae</taxon>
        <taxon>Thauera</taxon>
    </lineage>
</organism>
<name>C4ZIQ6_THASP</name>
<dbReference type="EMBL" id="CP001281">
    <property type="protein sequence ID" value="ACK53193.1"/>
    <property type="molecule type" value="Genomic_DNA"/>
</dbReference>
<dbReference type="Pfam" id="PF01814">
    <property type="entry name" value="Hemerythrin"/>
    <property type="match status" value="1"/>
</dbReference>
<protein>
    <submittedName>
        <fullName evidence="2">Hemerythrin HHE cation binding domain protein</fullName>
    </submittedName>
    <submittedName>
        <fullName evidence="3">Hemerythrin HHE cation-binding protein</fullName>
    </submittedName>
</protein>
<dbReference type="Gene3D" id="1.20.120.520">
    <property type="entry name" value="nmb1532 protein domain like"/>
    <property type="match status" value="1"/>
</dbReference>
<dbReference type="HOGENOM" id="CLU_129685_1_0_4"/>